<evidence type="ECO:0000256" key="1">
    <source>
        <dbReference type="PROSITE-ProRule" id="PRU00047"/>
    </source>
</evidence>
<proteinExistence type="predicted"/>
<dbReference type="InterPro" id="IPR001878">
    <property type="entry name" value="Znf_CCHC"/>
</dbReference>
<dbReference type="PROSITE" id="PS50158">
    <property type="entry name" value="ZF_CCHC"/>
    <property type="match status" value="2"/>
</dbReference>
<dbReference type="AlphaFoldDB" id="A0A392N005"/>
<dbReference type="EMBL" id="LXQA010022829">
    <property type="protein sequence ID" value="MCH92499.1"/>
    <property type="molecule type" value="Genomic_DNA"/>
</dbReference>
<dbReference type="SUPFAM" id="SSF57756">
    <property type="entry name" value="Retrovirus zinc finger-like domains"/>
    <property type="match status" value="1"/>
</dbReference>
<keyword evidence="5" id="KW-1185">Reference proteome</keyword>
<evidence type="ECO:0000313" key="4">
    <source>
        <dbReference type="EMBL" id="MCH92499.1"/>
    </source>
</evidence>
<feature type="region of interest" description="Disordered" evidence="2">
    <location>
        <begin position="201"/>
        <end position="228"/>
    </location>
</feature>
<dbReference type="Pfam" id="PF03732">
    <property type="entry name" value="Retrotrans_gag"/>
    <property type="match status" value="1"/>
</dbReference>
<feature type="domain" description="CCHC-type" evidence="3">
    <location>
        <begin position="254"/>
        <end position="269"/>
    </location>
</feature>
<evidence type="ECO:0000256" key="2">
    <source>
        <dbReference type="SAM" id="MobiDB-lite"/>
    </source>
</evidence>
<dbReference type="Gene3D" id="4.10.60.10">
    <property type="entry name" value="Zinc finger, CCHC-type"/>
    <property type="match status" value="1"/>
</dbReference>
<dbReference type="SMART" id="SM00343">
    <property type="entry name" value="ZnF_C2HC"/>
    <property type="match status" value="3"/>
</dbReference>
<comment type="caution">
    <text evidence="4">The sequence shown here is derived from an EMBL/GenBank/DDBJ whole genome shotgun (WGS) entry which is preliminary data.</text>
</comment>
<feature type="non-terminal residue" evidence="4">
    <location>
        <position position="283"/>
    </location>
</feature>
<dbReference type="InterPro" id="IPR036875">
    <property type="entry name" value="Znf_CCHC_sf"/>
</dbReference>
<dbReference type="InterPro" id="IPR005162">
    <property type="entry name" value="Retrotrans_gag_dom"/>
</dbReference>
<dbReference type="Proteomes" id="UP000265520">
    <property type="component" value="Unassembled WGS sequence"/>
</dbReference>
<feature type="domain" description="CCHC-type" evidence="3">
    <location>
        <begin position="235"/>
        <end position="250"/>
    </location>
</feature>
<dbReference type="GO" id="GO:0008270">
    <property type="term" value="F:zinc ion binding"/>
    <property type="evidence" value="ECO:0007669"/>
    <property type="project" value="UniProtKB-KW"/>
</dbReference>
<sequence>MRLTNIVARDNQPGREVEMRFERFMKQKPPNFTGGYNPDGAYKWLEEIEIIFEAMECSEEGKTTLGTYVLREEANTWWKNAKQRLGANGVAIPWEMFKREFLVKYFLVDVKNKKVVEFMEFKQGNMSVAEYSVKFESLCAFSPHYNTVEAESDKCIKFESGLHPDIKHLIGFSEIRDFATLVNKSRVCDEDGKAKTNYYKSLSDKKGKGQDRGKPYDNRGRGNASGGRKKGNGNCYRCGEMGHKSYECPRKADKCLNCGRLGHKTEACRGKVTCYNCGEDGHK</sequence>
<dbReference type="PANTHER" id="PTHR34482:SF49">
    <property type="entry name" value="RETROTRANSPOSON GAG DOMAIN-CONTAINING PROTEIN"/>
    <property type="match status" value="1"/>
</dbReference>
<evidence type="ECO:0000259" key="3">
    <source>
        <dbReference type="PROSITE" id="PS50158"/>
    </source>
</evidence>
<organism evidence="4 5">
    <name type="scientific">Trifolium medium</name>
    <dbReference type="NCBI Taxonomy" id="97028"/>
    <lineage>
        <taxon>Eukaryota</taxon>
        <taxon>Viridiplantae</taxon>
        <taxon>Streptophyta</taxon>
        <taxon>Embryophyta</taxon>
        <taxon>Tracheophyta</taxon>
        <taxon>Spermatophyta</taxon>
        <taxon>Magnoliopsida</taxon>
        <taxon>eudicotyledons</taxon>
        <taxon>Gunneridae</taxon>
        <taxon>Pentapetalae</taxon>
        <taxon>rosids</taxon>
        <taxon>fabids</taxon>
        <taxon>Fabales</taxon>
        <taxon>Fabaceae</taxon>
        <taxon>Papilionoideae</taxon>
        <taxon>50 kb inversion clade</taxon>
        <taxon>NPAAA clade</taxon>
        <taxon>Hologalegina</taxon>
        <taxon>IRL clade</taxon>
        <taxon>Trifolieae</taxon>
        <taxon>Trifolium</taxon>
    </lineage>
</organism>
<dbReference type="Pfam" id="PF00098">
    <property type="entry name" value="zf-CCHC"/>
    <property type="match status" value="2"/>
</dbReference>
<dbReference type="GO" id="GO:0003676">
    <property type="term" value="F:nucleic acid binding"/>
    <property type="evidence" value="ECO:0007669"/>
    <property type="project" value="InterPro"/>
</dbReference>
<name>A0A392N005_9FABA</name>
<keyword evidence="1" id="KW-0863">Zinc-finger</keyword>
<evidence type="ECO:0000313" key="5">
    <source>
        <dbReference type="Proteomes" id="UP000265520"/>
    </source>
</evidence>
<reference evidence="4 5" key="1">
    <citation type="journal article" date="2018" name="Front. Plant Sci.">
        <title>Red Clover (Trifolium pratense) and Zigzag Clover (T. medium) - A Picture of Genomic Similarities and Differences.</title>
        <authorList>
            <person name="Dluhosova J."/>
            <person name="Istvanek J."/>
            <person name="Nedelnik J."/>
            <person name="Repkova J."/>
        </authorList>
    </citation>
    <scope>NUCLEOTIDE SEQUENCE [LARGE SCALE GENOMIC DNA]</scope>
    <source>
        <strain evidence="5">cv. 10/8</strain>
        <tissue evidence="4">Leaf</tissue>
    </source>
</reference>
<accession>A0A392N005</accession>
<gene>
    <name evidence="4" type="ORF">A2U01_0013439</name>
</gene>
<feature type="compositionally biased region" description="Basic and acidic residues" evidence="2">
    <location>
        <begin position="202"/>
        <end position="220"/>
    </location>
</feature>
<dbReference type="PANTHER" id="PTHR34482">
    <property type="entry name" value="DNA DAMAGE-INDUCIBLE PROTEIN 1-LIKE"/>
    <property type="match status" value="1"/>
</dbReference>
<keyword evidence="1" id="KW-0479">Metal-binding</keyword>
<keyword evidence="1" id="KW-0862">Zinc</keyword>
<protein>
    <submittedName>
        <fullName evidence="4">Cellular nucleic acid-binding protein</fullName>
    </submittedName>
</protein>